<keyword evidence="2" id="KW-1185">Reference proteome</keyword>
<accession>A0A085MGN1</accession>
<name>A0A085MGN1_9BILA</name>
<dbReference type="EMBL" id="KL363194">
    <property type="protein sequence ID" value="KFD56377.1"/>
    <property type="molecule type" value="Genomic_DNA"/>
</dbReference>
<protein>
    <submittedName>
        <fullName evidence="1">Uncharacterized protein</fullName>
    </submittedName>
</protein>
<dbReference type="AlphaFoldDB" id="A0A085MGN1"/>
<sequence>MEYRFPAISAVESRAENTCRPLYAWMRAGRKYKRKLLETNKSPSLYSNYSEKRDAVAVKILKV</sequence>
<gene>
    <name evidence="1" type="ORF">M513_02832</name>
</gene>
<evidence type="ECO:0000313" key="1">
    <source>
        <dbReference type="EMBL" id="KFD56377.1"/>
    </source>
</evidence>
<reference evidence="1 2" key="1">
    <citation type="journal article" date="2014" name="Nat. Genet.">
        <title>Genome and transcriptome of the porcine whipworm Trichuris suis.</title>
        <authorList>
            <person name="Jex A.R."/>
            <person name="Nejsum P."/>
            <person name="Schwarz E.M."/>
            <person name="Hu L."/>
            <person name="Young N.D."/>
            <person name="Hall R.S."/>
            <person name="Korhonen P.K."/>
            <person name="Liao S."/>
            <person name="Thamsborg S."/>
            <person name="Xia J."/>
            <person name="Xu P."/>
            <person name="Wang S."/>
            <person name="Scheerlinck J.P."/>
            <person name="Hofmann A."/>
            <person name="Sternberg P.W."/>
            <person name="Wang J."/>
            <person name="Gasser R.B."/>
        </authorList>
    </citation>
    <scope>NUCLEOTIDE SEQUENCE [LARGE SCALE GENOMIC DNA]</scope>
    <source>
        <strain evidence="1">DCEP-RM93M</strain>
    </source>
</reference>
<evidence type="ECO:0000313" key="2">
    <source>
        <dbReference type="Proteomes" id="UP000030764"/>
    </source>
</evidence>
<dbReference type="Proteomes" id="UP000030764">
    <property type="component" value="Unassembled WGS sequence"/>
</dbReference>
<proteinExistence type="predicted"/>
<organism evidence="1 2">
    <name type="scientific">Trichuris suis</name>
    <name type="common">pig whipworm</name>
    <dbReference type="NCBI Taxonomy" id="68888"/>
    <lineage>
        <taxon>Eukaryota</taxon>
        <taxon>Metazoa</taxon>
        <taxon>Ecdysozoa</taxon>
        <taxon>Nematoda</taxon>
        <taxon>Enoplea</taxon>
        <taxon>Dorylaimia</taxon>
        <taxon>Trichinellida</taxon>
        <taxon>Trichuridae</taxon>
        <taxon>Trichuris</taxon>
    </lineage>
</organism>